<keyword evidence="8" id="KW-1133">Transmembrane helix</keyword>
<protein>
    <recommendedName>
        <fullName evidence="11">Beta-1,4-galactosyltransferase</fullName>
        <ecNumber evidence="11">2.4.1.-</ecNumber>
    </recommendedName>
</protein>
<dbReference type="InterPro" id="IPR027995">
    <property type="entry name" value="Galactosyl_T_N"/>
</dbReference>
<keyword evidence="6" id="KW-0812">Transmembrane</keyword>
<evidence type="ECO:0000313" key="15">
    <source>
        <dbReference type="Proteomes" id="UP000887568"/>
    </source>
</evidence>
<comment type="function">
    <text evidence="11">Catalyses the transfer of galactose onto proteins or lipids.</text>
</comment>
<dbReference type="GO" id="GO:0016020">
    <property type="term" value="C:membrane"/>
    <property type="evidence" value="ECO:0007669"/>
    <property type="project" value="UniProtKB-SubCell"/>
</dbReference>
<dbReference type="GO" id="GO:0005975">
    <property type="term" value="P:carbohydrate metabolic process"/>
    <property type="evidence" value="ECO:0007669"/>
    <property type="project" value="InterPro"/>
</dbReference>
<dbReference type="AlphaFoldDB" id="A0A913ZTK9"/>
<keyword evidence="4 11" id="KW-0328">Glycosyltransferase</keyword>
<sequence length="427" mass="48642">MDGRPIPLVWHAGPELTSTARRSQSPSAWSVGPLGHWSPKTIFTVVTAFVVATTTFAFYFVNDSVAVDFSTTVVWAFNYRNVSAPALDKPLAAINLPRAKTTTSGNDTGGYCPPLKNISNLNKSNVLHLEETSMDTTESLVFGDMKDKILHLVEGGNRHLRAPSLQTTSTSSYDGLLDSLIPLGATVGNYSYLPGGHWRPRHCTPRWKVAIIIPYRHREYHLPILLRHLVPMLKRQLLQFAIYVVNQENDLPFNRATLMNVGFLESLNFSKWDCFVLHDVDHVPLSDLNNYGCTNMPKRMLSGSDRWNNKIPYRTFFGAVTGMTRENIRTINGFPNVYWGWGGEDDEIWRRVRAHHIRIIKTKGPTHFYKVIAHHHDSAPKNKDRKKLLRTFKSRFNHDGLNNIKYARLRIELHALYTNISVDIQKL</sequence>
<evidence type="ECO:0000256" key="6">
    <source>
        <dbReference type="ARBA" id="ARBA00022692"/>
    </source>
</evidence>
<evidence type="ECO:0000256" key="7">
    <source>
        <dbReference type="ARBA" id="ARBA00022968"/>
    </source>
</evidence>
<dbReference type="GeneID" id="119727144"/>
<dbReference type="GO" id="GO:0008489">
    <property type="term" value="F:UDP-galactose:glucosylceramide beta-1,4-galactosyltransferase activity"/>
    <property type="evidence" value="ECO:0007669"/>
    <property type="project" value="TreeGrafter"/>
</dbReference>
<dbReference type="InterPro" id="IPR003859">
    <property type="entry name" value="Galactosyl_T"/>
</dbReference>
<name>A0A913ZTK9_PATMI</name>
<evidence type="ECO:0000259" key="12">
    <source>
        <dbReference type="Pfam" id="PF02709"/>
    </source>
</evidence>
<comment type="pathway">
    <text evidence="2 11">Protein modification; protein glycosylation.</text>
</comment>
<accession>A0A913ZTK9</accession>
<dbReference type="Pfam" id="PF02709">
    <property type="entry name" value="Glyco_transf_7C"/>
    <property type="match status" value="1"/>
</dbReference>
<dbReference type="OrthoDB" id="10038994at2759"/>
<dbReference type="EnsemblMetazoa" id="XM_038199009.1">
    <property type="protein sequence ID" value="XP_038054937.1"/>
    <property type="gene ID" value="LOC119727144"/>
</dbReference>
<reference evidence="14" key="1">
    <citation type="submission" date="2022-11" db="UniProtKB">
        <authorList>
            <consortium name="EnsemblMetazoa"/>
        </authorList>
    </citation>
    <scope>IDENTIFICATION</scope>
</reference>
<evidence type="ECO:0000256" key="3">
    <source>
        <dbReference type="ARBA" id="ARBA00005735"/>
    </source>
</evidence>
<dbReference type="InterPro" id="IPR029044">
    <property type="entry name" value="Nucleotide-diphossugar_trans"/>
</dbReference>
<evidence type="ECO:0000256" key="5">
    <source>
        <dbReference type="ARBA" id="ARBA00022679"/>
    </source>
</evidence>
<keyword evidence="7 11" id="KW-0735">Signal-anchor</keyword>
<evidence type="ECO:0000256" key="9">
    <source>
        <dbReference type="ARBA" id="ARBA00023136"/>
    </source>
</evidence>
<dbReference type="PANTHER" id="PTHR19300">
    <property type="entry name" value="BETA-1,4-GALACTOSYLTRANSFERASE"/>
    <property type="match status" value="1"/>
</dbReference>
<comment type="subcellular location">
    <subcellularLocation>
        <location evidence="1">Membrane</location>
        <topology evidence="1">Single-pass type II membrane protein</topology>
    </subcellularLocation>
</comment>
<dbReference type="GO" id="GO:0005794">
    <property type="term" value="C:Golgi apparatus"/>
    <property type="evidence" value="ECO:0007669"/>
    <property type="project" value="TreeGrafter"/>
</dbReference>
<proteinExistence type="inferred from homology"/>
<evidence type="ECO:0000256" key="1">
    <source>
        <dbReference type="ARBA" id="ARBA00004606"/>
    </source>
</evidence>
<evidence type="ECO:0000256" key="8">
    <source>
        <dbReference type="ARBA" id="ARBA00022989"/>
    </source>
</evidence>
<dbReference type="Proteomes" id="UP000887568">
    <property type="component" value="Unplaced"/>
</dbReference>
<dbReference type="EC" id="2.4.1.-" evidence="11"/>
<evidence type="ECO:0000313" key="14">
    <source>
        <dbReference type="EnsemblMetazoa" id="XP_038054937.1"/>
    </source>
</evidence>
<evidence type="ECO:0000256" key="11">
    <source>
        <dbReference type="RuleBase" id="RU368121"/>
    </source>
</evidence>
<keyword evidence="15" id="KW-1185">Reference proteome</keyword>
<keyword evidence="9" id="KW-0472">Membrane</keyword>
<dbReference type="Pfam" id="PF13733">
    <property type="entry name" value="Glyco_transf_7N"/>
    <property type="match status" value="1"/>
</dbReference>
<evidence type="ECO:0000259" key="13">
    <source>
        <dbReference type="Pfam" id="PF13733"/>
    </source>
</evidence>
<feature type="domain" description="Galactosyltransferase C-terminal" evidence="12">
    <location>
        <begin position="299"/>
        <end position="375"/>
    </location>
</feature>
<keyword evidence="10 11" id="KW-0325">Glycoprotein</keyword>
<dbReference type="PANTHER" id="PTHR19300:SF38">
    <property type="entry name" value="BETA-1,4-GALACTOSYLTRANSFERASE"/>
    <property type="match status" value="1"/>
</dbReference>
<keyword evidence="5 11" id="KW-0808">Transferase</keyword>
<feature type="domain" description="Galactosyltransferase N-terminal" evidence="13">
    <location>
        <begin position="194"/>
        <end position="294"/>
    </location>
</feature>
<evidence type="ECO:0000256" key="4">
    <source>
        <dbReference type="ARBA" id="ARBA00022676"/>
    </source>
</evidence>
<organism evidence="14 15">
    <name type="scientific">Patiria miniata</name>
    <name type="common">Bat star</name>
    <name type="synonym">Asterina miniata</name>
    <dbReference type="NCBI Taxonomy" id="46514"/>
    <lineage>
        <taxon>Eukaryota</taxon>
        <taxon>Metazoa</taxon>
        <taxon>Echinodermata</taxon>
        <taxon>Eleutherozoa</taxon>
        <taxon>Asterozoa</taxon>
        <taxon>Asteroidea</taxon>
        <taxon>Valvatacea</taxon>
        <taxon>Valvatida</taxon>
        <taxon>Asterinidae</taxon>
        <taxon>Patiria</taxon>
    </lineage>
</organism>
<dbReference type="CDD" id="cd00899">
    <property type="entry name" value="b4GalT"/>
    <property type="match status" value="1"/>
</dbReference>
<dbReference type="SUPFAM" id="SSF53448">
    <property type="entry name" value="Nucleotide-diphospho-sugar transferases"/>
    <property type="match status" value="1"/>
</dbReference>
<dbReference type="InterPro" id="IPR027791">
    <property type="entry name" value="Galactosyl_T_C"/>
</dbReference>
<dbReference type="PRINTS" id="PR02050">
    <property type="entry name" value="B14GALTRFASE"/>
</dbReference>
<comment type="similarity">
    <text evidence="3 11">Belongs to the glycosyltransferase 7 family.</text>
</comment>
<evidence type="ECO:0000256" key="10">
    <source>
        <dbReference type="ARBA" id="ARBA00023180"/>
    </source>
</evidence>
<dbReference type="Gene3D" id="3.90.550.10">
    <property type="entry name" value="Spore Coat Polysaccharide Biosynthesis Protein SpsA, Chain A"/>
    <property type="match status" value="1"/>
</dbReference>
<evidence type="ECO:0000256" key="2">
    <source>
        <dbReference type="ARBA" id="ARBA00004922"/>
    </source>
</evidence>
<dbReference type="RefSeq" id="XP_038054937.1">
    <property type="nucleotide sequence ID" value="XM_038199009.1"/>
</dbReference>